<dbReference type="SUPFAM" id="SSF140361">
    <property type="entry name" value="MIT domain-like"/>
    <property type="match status" value="1"/>
</dbReference>
<name>W8C3H7_CERCA</name>
<dbReference type="PANTHER" id="PTHR14964:SF2">
    <property type="entry name" value="NUCLEAR RECEPTOR-BINDING FACTOR 2"/>
    <property type="match status" value="1"/>
</dbReference>
<evidence type="ECO:0000259" key="1">
    <source>
        <dbReference type="Pfam" id="PF17169"/>
    </source>
</evidence>
<evidence type="ECO:0000313" key="2">
    <source>
        <dbReference type="EMBL" id="CAD7003064.1"/>
    </source>
</evidence>
<sequence>MDYAPLNLAHFHERRANRFLQRHRYDDAYKAVETALIYLQDAFKLALMPKSREVLNTYKWQYERKLEQIQIHKEEHESWKHKEIVPLSDTNTHAALLRTDSNLTAQSIAKSIDKTVREFDIKLNISPIKRTNSRENKALNNYALDSNEGQHTTKPNMLTNAAMTQSQYVRAACDGPAFYISDNDELPSLTPLELPSFEYRSFAASTPTLADLTTNGQKE</sequence>
<protein>
    <submittedName>
        <fullName evidence="2">(Mediterranean fruit fly) hypothetical protein</fullName>
    </submittedName>
</protein>
<dbReference type="Pfam" id="PF17169">
    <property type="entry name" value="NRBF2_MIT"/>
    <property type="match status" value="1"/>
</dbReference>
<reference evidence="2" key="3">
    <citation type="submission" date="2020-11" db="EMBL/GenBank/DDBJ databases">
        <authorList>
            <person name="Whitehead M."/>
        </authorList>
    </citation>
    <scope>NUCLEOTIDE SEQUENCE</scope>
    <source>
        <strain evidence="2">EGII</strain>
    </source>
</reference>
<dbReference type="AlphaFoldDB" id="W8C3H7"/>
<dbReference type="InterPro" id="IPR033393">
    <property type="entry name" value="NRBF2_MIT"/>
</dbReference>
<reference evidence="3" key="1">
    <citation type="submission" date="2013-07" db="EMBL/GenBank/DDBJ databases">
        <authorList>
            <person name="Geib S."/>
        </authorList>
    </citation>
    <scope>NUCLEOTIDE SEQUENCE</scope>
</reference>
<dbReference type="Proteomes" id="UP000606786">
    <property type="component" value="Unassembled WGS sequence"/>
</dbReference>
<organism evidence="3">
    <name type="scientific">Ceratitis capitata</name>
    <name type="common">Mediterranean fruit fly</name>
    <name type="synonym">Tephritis capitata</name>
    <dbReference type="NCBI Taxonomy" id="7213"/>
    <lineage>
        <taxon>Eukaryota</taxon>
        <taxon>Metazoa</taxon>
        <taxon>Ecdysozoa</taxon>
        <taxon>Arthropoda</taxon>
        <taxon>Hexapoda</taxon>
        <taxon>Insecta</taxon>
        <taxon>Pterygota</taxon>
        <taxon>Neoptera</taxon>
        <taxon>Endopterygota</taxon>
        <taxon>Diptera</taxon>
        <taxon>Brachycera</taxon>
        <taxon>Muscomorpha</taxon>
        <taxon>Tephritoidea</taxon>
        <taxon>Tephritidae</taxon>
        <taxon>Ceratitis</taxon>
        <taxon>Ceratitis</taxon>
    </lineage>
</organism>
<reference evidence="3" key="2">
    <citation type="journal article" date="2014" name="BMC Genomics">
        <title>A genomic perspective to assessing quality of mass-reared SIT flies used in Mediterranean fruit fly (Ceratitis capitata) eradication in California.</title>
        <authorList>
            <person name="Calla B."/>
            <person name="Hall B."/>
            <person name="Hou S."/>
            <person name="Geib S.M."/>
        </authorList>
    </citation>
    <scope>NUCLEOTIDE SEQUENCE</scope>
</reference>
<dbReference type="GO" id="GO:0006914">
    <property type="term" value="P:autophagy"/>
    <property type="evidence" value="ECO:0007669"/>
    <property type="project" value="InterPro"/>
</dbReference>
<accession>W8C3H7</accession>
<dbReference type="EMBL" id="GAMC01006064">
    <property type="protein sequence ID" value="JAC00492.1"/>
    <property type="molecule type" value="mRNA"/>
</dbReference>
<dbReference type="EMBL" id="CAJHJT010000034">
    <property type="protein sequence ID" value="CAD7003064.1"/>
    <property type="molecule type" value="Genomic_DNA"/>
</dbReference>
<keyword evidence="4" id="KW-1185">Reference proteome</keyword>
<evidence type="ECO:0000313" key="4">
    <source>
        <dbReference type="Proteomes" id="UP000606786"/>
    </source>
</evidence>
<dbReference type="KEGG" id="ccat:101450818"/>
<proteinExistence type="evidence at transcript level"/>
<dbReference type="InterPro" id="IPR039679">
    <property type="entry name" value="NRBF2"/>
</dbReference>
<dbReference type="Gene3D" id="1.20.58.80">
    <property type="entry name" value="Phosphotransferase system, lactose/cellobiose-type IIA subunit"/>
    <property type="match status" value="1"/>
</dbReference>
<evidence type="ECO:0000313" key="3">
    <source>
        <dbReference type="EMBL" id="JAC00492.1"/>
    </source>
</evidence>
<dbReference type="PANTHER" id="PTHR14964">
    <property type="entry name" value="NUCLEAR RECEPTOR BINDING FACTOR 2"/>
    <property type="match status" value="1"/>
</dbReference>
<gene>
    <name evidence="2" type="ORF">CCAP1982_LOCUS11527</name>
</gene>
<dbReference type="EMBL" id="GAMC01006062">
    <property type="protein sequence ID" value="JAC00494.1"/>
    <property type="molecule type" value="mRNA"/>
</dbReference>
<dbReference type="OrthoDB" id="3694230at2759"/>
<feature type="domain" description="Nuclear receptor-binding factor 2 MIT" evidence="1">
    <location>
        <begin position="4"/>
        <end position="80"/>
    </location>
</feature>